<dbReference type="SUPFAM" id="SSF52540">
    <property type="entry name" value="P-loop containing nucleoside triphosphate hydrolases"/>
    <property type="match status" value="1"/>
</dbReference>
<evidence type="ECO:0000256" key="1">
    <source>
        <dbReference type="ARBA" id="ARBA00004141"/>
    </source>
</evidence>
<keyword evidence="4 9" id="KW-0812">Transmembrane</keyword>
<keyword evidence="6" id="KW-0067">ATP-binding</keyword>
<comment type="subcellular location">
    <subcellularLocation>
        <location evidence="1">Membrane</location>
        <topology evidence="1">Multi-pass membrane protein</topology>
    </subcellularLocation>
</comment>
<feature type="transmembrane region" description="Helical" evidence="9">
    <location>
        <begin position="479"/>
        <end position="497"/>
    </location>
</feature>
<dbReference type="InterPro" id="IPR050352">
    <property type="entry name" value="ABCG_transporters"/>
</dbReference>
<dbReference type="AlphaFoldDB" id="A0AAF3E9M8"/>
<evidence type="ECO:0000313" key="12">
    <source>
        <dbReference type="WBParaSite" id="MBELARI_LOCUS10616"/>
    </source>
</evidence>
<keyword evidence="8 9" id="KW-0472">Membrane</keyword>
<feature type="transmembrane region" description="Helical" evidence="9">
    <location>
        <begin position="627"/>
        <end position="647"/>
    </location>
</feature>
<dbReference type="InterPro" id="IPR003439">
    <property type="entry name" value="ABC_transporter-like_ATP-bd"/>
</dbReference>
<evidence type="ECO:0000313" key="11">
    <source>
        <dbReference type="Proteomes" id="UP000887575"/>
    </source>
</evidence>
<proteinExistence type="inferred from homology"/>
<keyword evidence="7 9" id="KW-1133">Transmembrane helix</keyword>
<dbReference type="PROSITE" id="PS50893">
    <property type="entry name" value="ABC_TRANSPORTER_2"/>
    <property type="match status" value="1"/>
</dbReference>
<evidence type="ECO:0000256" key="8">
    <source>
        <dbReference type="ARBA" id="ARBA00023136"/>
    </source>
</evidence>
<protein>
    <submittedName>
        <fullName evidence="12">ABC transporter domain-containing protein</fullName>
    </submittedName>
</protein>
<keyword evidence="3" id="KW-0813">Transport</keyword>
<dbReference type="GO" id="GO:0005886">
    <property type="term" value="C:plasma membrane"/>
    <property type="evidence" value="ECO:0007669"/>
    <property type="project" value="TreeGrafter"/>
</dbReference>
<dbReference type="Pfam" id="PF00005">
    <property type="entry name" value="ABC_tran"/>
    <property type="match status" value="1"/>
</dbReference>
<evidence type="ECO:0000259" key="10">
    <source>
        <dbReference type="PROSITE" id="PS50893"/>
    </source>
</evidence>
<dbReference type="GO" id="GO:0005524">
    <property type="term" value="F:ATP binding"/>
    <property type="evidence" value="ECO:0007669"/>
    <property type="project" value="UniProtKB-KW"/>
</dbReference>
<evidence type="ECO:0000256" key="5">
    <source>
        <dbReference type="ARBA" id="ARBA00022741"/>
    </source>
</evidence>
<feature type="domain" description="ABC transporter" evidence="10">
    <location>
        <begin position="47"/>
        <end position="291"/>
    </location>
</feature>
<dbReference type="InterPro" id="IPR043926">
    <property type="entry name" value="ABCG_dom"/>
</dbReference>
<dbReference type="InterPro" id="IPR003593">
    <property type="entry name" value="AAA+_ATPase"/>
</dbReference>
<dbReference type="PANTHER" id="PTHR48041">
    <property type="entry name" value="ABC TRANSPORTER G FAMILY MEMBER 28"/>
    <property type="match status" value="1"/>
</dbReference>
<accession>A0AAF3E9M8</accession>
<evidence type="ECO:0000256" key="6">
    <source>
        <dbReference type="ARBA" id="ARBA00022840"/>
    </source>
</evidence>
<dbReference type="GO" id="GO:0016887">
    <property type="term" value="F:ATP hydrolysis activity"/>
    <property type="evidence" value="ECO:0007669"/>
    <property type="project" value="InterPro"/>
</dbReference>
<dbReference type="Pfam" id="PF01061">
    <property type="entry name" value="ABC2_membrane"/>
    <property type="match status" value="1"/>
</dbReference>
<evidence type="ECO:0000256" key="7">
    <source>
        <dbReference type="ARBA" id="ARBA00022989"/>
    </source>
</evidence>
<dbReference type="CDD" id="cd03213">
    <property type="entry name" value="ABCG_EPDR"/>
    <property type="match status" value="1"/>
</dbReference>
<comment type="similarity">
    <text evidence="2">Belongs to the ABC transporter superfamily. ABCG family. Eye pigment precursor importer (TC 3.A.1.204) subfamily.</text>
</comment>
<dbReference type="SMART" id="SM00382">
    <property type="entry name" value="AAA"/>
    <property type="match status" value="1"/>
</dbReference>
<dbReference type="FunFam" id="3.40.50.300:FF:002134">
    <property type="entry name" value="ABC transporter ATP-binding protein/permease wht-1"/>
    <property type="match status" value="1"/>
</dbReference>
<organism evidence="11 12">
    <name type="scientific">Mesorhabditis belari</name>
    <dbReference type="NCBI Taxonomy" id="2138241"/>
    <lineage>
        <taxon>Eukaryota</taxon>
        <taxon>Metazoa</taxon>
        <taxon>Ecdysozoa</taxon>
        <taxon>Nematoda</taxon>
        <taxon>Chromadorea</taxon>
        <taxon>Rhabditida</taxon>
        <taxon>Rhabditina</taxon>
        <taxon>Rhabditomorpha</taxon>
        <taxon>Rhabditoidea</taxon>
        <taxon>Rhabditidae</taxon>
        <taxon>Mesorhabditinae</taxon>
        <taxon>Mesorhabditis</taxon>
    </lineage>
</organism>
<evidence type="ECO:0000256" key="9">
    <source>
        <dbReference type="SAM" id="Phobius"/>
    </source>
</evidence>
<reference evidence="12" key="1">
    <citation type="submission" date="2024-02" db="UniProtKB">
        <authorList>
            <consortium name="WormBaseParasite"/>
        </authorList>
    </citation>
    <scope>IDENTIFICATION</scope>
</reference>
<dbReference type="PANTHER" id="PTHR48041:SF93">
    <property type="entry name" value="ABC TRANSPORTER ATP-BINDING PROTEIN_PERMEASE WHT-1"/>
    <property type="match status" value="1"/>
</dbReference>
<feature type="transmembrane region" description="Helical" evidence="9">
    <location>
        <begin position="535"/>
        <end position="556"/>
    </location>
</feature>
<name>A0AAF3E9M8_9BILA</name>
<dbReference type="Pfam" id="PF19055">
    <property type="entry name" value="ABC2_membrane_7"/>
    <property type="match status" value="1"/>
</dbReference>
<evidence type="ECO:0000256" key="2">
    <source>
        <dbReference type="ARBA" id="ARBA00005814"/>
    </source>
</evidence>
<evidence type="ECO:0000256" key="3">
    <source>
        <dbReference type="ARBA" id="ARBA00022448"/>
    </source>
</evidence>
<feature type="transmembrane region" description="Helical" evidence="9">
    <location>
        <begin position="503"/>
        <end position="528"/>
    </location>
</feature>
<dbReference type="WBParaSite" id="MBELARI_LOCUS10616">
    <property type="protein sequence ID" value="MBELARI_LOCUS10616"/>
    <property type="gene ID" value="MBELARI_LOCUS10616"/>
</dbReference>
<evidence type="ECO:0000256" key="4">
    <source>
        <dbReference type="ARBA" id="ARBA00022692"/>
    </source>
</evidence>
<dbReference type="Proteomes" id="UP000887575">
    <property type="component" value="Unassembled WGS sequence"/>
</dbReference>
<dbReference type="InterPro" id="IPR027417">
    <property type="entry name" value="P-loop_NTPase"/>
</dbReference>
<keyword evidence="5" id="KW-0547">Nucleotide-binding</keyword>
<dbReference type="Gene3D" id="3.40.50.300">
    <property type="entry name" value="P-loop containing nucleotide triphosphate hydrolases"/>
    <property type="match status" value="1"/>
</dbReference>
<sequence length="653" mass="72931">MDPLLDPLHTDNGKYSPTFEPSYILPGNNLTWNHISVCGAEMKASQSSWKDMFSRGKPKKVKQILHNVSGIAEAGRLLAIMGSSGAGKTTLLNVLTLRNLSTLDVQGEVVLDGKRANKWKLREVSAFVQQHDMFVGTLTVREHLQFMARLRMGSNYTKAEREARVDEVMHRMGLSKCSDTMIGVPHRVKGLSCGEQKRLAFASEILTCPSILFCDEPTSGLDAFMAGHVVQSLRSLADAGMTVVITIHQPSSQVYSLFNDVCLMACGRIVYLGEADKAIDHFADCGFPCPPYFNAADHLIRTIAVTNDRQRTDCLRKVAVIREGFQKSPAGKRVAELCQPLKSGPPSSYGKSENKSLFSEYSWTSSQKYAANYVAQFWALFWRSWISVTRDPILFRVRIAQTLITALITGVVYWQTPVNKLTVMTVNGILFNHIRNLNFMLQFPAVPAITEELPIVLRENANGIYKTSAYFLAKNLAEVPQYCVMPTIYISIVYWMSGLEPHITSFLFSILISILIVGVAISISYAVATVFGDTAIAMTFLPIFVIPTMAFGGFFINSNDIPWYFQWLANLSYFKYGYEALAINEWDPINMIPGCNVTTPFDYNCPSNGQEVLESISFASIHRWRDVLILLAEILAVRFVAFIALAIRTARNK</sequence>
<dbReference type="GO" id="GO:0140359">
    <property type="term" value="F:ABC-type transporter activity"/>
    <property type="evidence" value="ECO:0007669"/>
    <property type="project" value="InterPro"/>
</dbReference>
<keyword evidence="11" id="KW-1185">Reference proteome</keyword>
<dbReference type="InterPro" id="IPR013525">
    <property type="entry name" value="ABC2_TM"/>
</dbReference>